<dbReference type="Proteomes" id="UP001164746">
    <property type="component" value="Chromosome 7"/>
</dbReference>
<keyword evidence="2" id="KW-1185">Reference proteome</keyword>
<evidence type="ECO:0000313" key="2">
    <source>
        <dbReference type="Proteomes" id="UP001164746"/>
    </source>
</evidence>
<gene>
    <name evidence="1" type="ORF">MAR_036213</name>
</gene>
<protein>
    <recommendedName>
        <fullName evidence="3">Sodefrin-like factor</fullName>
    </recommendedName>
</protein>
<proteinExistence type="predicted"/>
<evidence type="ECO:0000313" key="1">
    <source>
        <dbReference type="EMBL" id="WAR11137.1"/>
    </source>
</evidence>
<evidence type="ECO:0008006" key="3">
    <source>
        <dbReference type="Google" id="ProtNLM"/>
    </source>
</evidence>
<name>A0ABY7EMC0_MYAAR</name>
<sequence>MLPRILYQQDSCLICSPGFYCVPEEVVIHCQVTLSARRVSTAARELVETSPGALKAPFPMFLGLTTSDCQQCLGGKHCDVTNLTAPMADCDAGYFCTLGVDTSQPDGVSNTGTGGICPLEDSRCQTPESCSQALTK</sequence>
<organism evidence="1 2">
    <name type="scientific">Mya arenaria</name>
    <name type="common">Soft-shell clam</name>
    <dbReference type="NCBI Taxonomy" id="6604"/>
    <lineage>
        <taxon>Eukaryota</taxon>
        <taxon>Metazoa</taxon>
        <taxon>Spiralia</taxon>
        <taxon>Lophotrochozoa</taxon>
        <taxon>Mollusca</taxon>
        <taxon>Bivalvia</taxon>
        <taxon>Autobranchia</taxon>
        <taxon>Heteroconchia</taxon>
        <taxon>Euheterodonta</taxon>
        <taxon>Imparidentia</taxon>
        <taxon>Neoheterodontei</taxon>
        <taxon>Myida</taxon>
        <taxon>Myoidea</taxon>
        <taxon>Myidae</taxon>
        <taxon>Mya</taxon>
    </lineage>
</organism>
<dbReference type="EMBL" id="CP111018">
    <property type="protein sequence ID" value="WAR11137.1"/>
    <property type="molecule type" value="Genomic_DNA"/>
</dbReference>
<accession>A0ABY7EMC0</accession>
<reference evidence="1" key="1">
    <citation type="submission" date="2022-11" db="EMBL/GenBank/DDBJ databases">
        <title>Centuries of genome instability and evolution in soft-shell clam transmissible cancer (bioRxiv).</title>
        <authorList>
            <person name="Hart S.F.M."/>
            <person name="Yonemitsu M.A."/>
            <person name="Giersch R.M."/>
            <person name="Beal B.F."/>
            <person name="Arriagada G."/>
            <person name="Davis B.W."/>
            <person name="Ostrander E.A."/>
            <person name="Goff S.P."/>
            <person name="Metzger M.J."/>
        </authorList>
    </citation>
    <scope>NUCLEOTIDE SEQUENCE</scope>
    <source>
        <strain evidence="1">MELC-2E11</strain>
        <tissue evidence="1">Siphon/mantle</tissue>
    </source>
</reference>